<dbReference type="InterPro" id="IPR029056">
    <property type="entry name" value="Ribokinase-like"/>
</dbReference>
<feature type="active site" description="Proton acceptor" evidence="9">
    <location>
        <position position="257"/>
    </location>
</feature>
<keyword evidence="7 9" id="KW-0630">Potassium</keyword>
<protein>
    <recommendedName>
        <fullName evidence="9">Ribokinase</fullName>
        <shortName evidence="9">RK</shortName>
        <ecNumber evidence="9">2.7.1.15</ecNumber>
    </recommendedName>
</protein>
<dbReference type="PANTHER" id="PTHR10584:SF166">
    <property type="entry name" value="RIBOKINASE"/>
    <property type="match status" value="1"/>
</dbReference>
<feature type="binding site" evidence="9">
    <location>
        <position position="257"/>
    </location>
    <ligand>
        <name>substrate</name>
    </ligand>
</feature>
<feature type="binding site" evidence="9">
    <location>
        <position position="251"/>
    </location>
    <ligand>
        <name>K(+)</name>
        <dbReference type="ChEBI" id="CHEBI:29103"/>
    </ligand>
</feature>
<gene>
    <name evidence="9 11" type="primary">rbsK</name>
    <name evidence="11" type="ORF">GCM10009304_26750</name>
</gene>
<feature type="binding site" evidence="9">
    <location>
        <position position="253"/>
    </location>
    <ligand>
        <name>K(+)</name>
        <dbReference type="ChEBI" id="CHEBI:29103"/>
    </ligand>
</feature>
<dbReference type="Gene3D" id="3.40.1190.20">
    <property type="match status" value="1"/>
</dbReference>
<comment type="pathway">
    <text evidence="9">Carbohydrate metabolism; D-ribose degradation; D-ribose 5-phosphate from beta-D-ribopyranose: step 2/2.</text>
</comment>
<proteinExistence type="inferred from homology"/>
<dbReference type="AlphaFoldDB" id="A0A917PYK8"/>
<dbReference type="EC" id="2.7.1.15" evidence="9"/>
<dbReference type="HAMAP" id="MF_01987">
    <property type="entry name" value="Ribokinase"/>
    <property type="match status" value="1"/>
</dbReference>
<evidence type="ECO:0000256" key="6">
    <source>
        <dbReference type="ARBA" id="ARBA00022842"/>
    </source>
</evidence>
<comment type="similarity">
    <text evidence="9">Belongs to the carbohydrate kinase PfkB family. Ribokinase subfamily.</text>
</comment>
<evidence type="ECO:0000256" key="7">
    <source>
        <dbReference type="ARBA" id="ARBA00022958"/>
    </source>
</evidence>
<dbReference type="Proteomes" id="UP000635983">
    <property type="component" value="Unassembled WGS sequence"/>
</dbReference>
<dbReference type="EMBL" id="BMPO01000005">
    <property type="protein sequence ID" value="GGJ99605.1"/>
    <property type="molecule type" value="Genomic_DNA"/>
</dbReference>
<comment type="cofactor">
    <cofactor evidence="9">
        <name>Mg(2+)</name>
        <dbReference type="ChEBI" id="CHEBI:18420"/>
    </cofactor>
    <text evidence="9">Requires a divalent cation, most likely magnesium in vivo, as an electrophilic catalyst to aid phosphoryl group transfer. It is the chelate of the metal and the nucleotide that is the actual substrate.</text>
</comment>
<accession>A0A917PYK8</accession>
<dbReference type="GO" id="GO:0019303">
    <property type="term" value="P:D-ribose catabolic process"/>
    <property type="evidence" value="ECO:0007669"/>
    <property type="project" value="UniProtKB-UniRule"/>
</dbReference>
<dbReference type="Pfam" id="PF00294">
    <property type="entry name" value="PfkB"/>
    <property type="match status" value="1"/>
</dbReference>
<reference evidence="11" key="2">
    <citation type="submission" date="2020-09" db="EMBL/GenBank/DDBJ databases">
        <authorList>
            <person name="Sun Q."/>
            <person name="Ohkuma M."/>
        </authorList>
    </citation>
    <scope>NUCLEOTIDE SEQUENCE</scope>
    <source>
        <strain evidence="11">JCM 30078</strain>
    </source>
</reference>
<comment type="catalytic activity">
    <reaction evidence="9">
        <text>D-ribose + ATP = D-ribose 5-phosphate + ADP + H(+)</text>
        <dbReference type="Rhea" id="RHEA:13697"/>
        <dbReference type="ChEBI" id="CHEBI:15378"/>
        <dbReference type="ChEBI" id="CHEBI:30616"/>
        <dbReference type="ChEBI" id="CHEBI:47013"/>
        <dbReference type="ChEBI" id="CHEBI:78346"/>
        <dbReference type="ChEBI" id="CHEBI:456216"/>
        <dbReference type="EC" id="2.7.1.15"/>
    </reaction>
</comment>
<keyword evidence="12" id="KW-1185">Reference proteome</keyword>
<evidence type="ECO:0000256" key="5">
    <source>
        <dbReference type="ARBA" id="ARBA00022840"/>
    </source>
</evidence>
<feature type="binding site" evidence="9">
    <location>
        <position position="290"/>
    </location>
    <ligand>
        <name>K(+)</name>
        <dbReference type="ChEBI" id="CHEBI:29103"/>
    </ligand>
</feature>
<comment type="subcellular location">
    <subcellularLocation>
        <location evidence="9">Cytoplasm</location>
    </subcellularLocation>
</comment>
<dbReference type="GO" id="GO:0004747">
    <property type="term" value="F:ribokinase activity"/>
    <property type="evidence" value="ECO:0007669"/>
    <property type="project" value="UniProtKB-UniRule"/>
</dbReference>
<keyword evidence="4 9" id="KW-0418">Kinase</keyword>
<evidence type="ECO:0000256" key="3">
    <source>
        <dbReference type="ARBA" id="ARBA00022741"/>
    </source>
</evidence>
<sequence>MTRATLISLGSINADFQVRIDQPPGAKETLLARDFCRFAGGKASNTAYLAARFGHPSLLIGRVGDDGLAEQTFAPLRDLGVCLEGVSTAKSEATGVSMILVPPDGKKHIVLASNANDQWDDAAIGQMREAIVRAALPAFLVLDFEVPAAVVRLAVEVAQARGIKVVVDPSFPDRVADDLLPAFLAITPNPDEAEGLSGKPAASIEQAATAAKALRERGVDIVCVKLGDGGCVLATADTLTHLPAERVDVVDSTGAGDAFTGLFAIALSEGHAPREAAAWGVAGANRAVTVYGSQPGYPDREQLLARVPRILERARTLDA</sequence>
<dbReference type="InterPro" id="IPR002139">
    <property type="entry name" value="Ribo/fructo_kinase"/>
</dbReference>
<keyword evidence="1 9" id="KW-0808">Transferase</keyword>
<evidence type="ECO:0000256" key="4">
    <source>
        <dbReference type="ARBA" id="ARBA00022777"/>
    </source>
</evidence>
<evidence type="ECO:0000256" key="2">
    <source>
        <dbReference type="ARBA" id="ARBA00022723"/>
    </source>
</evidence>
<dbReference type="CDD" id="cd01174">
    <property type="entry name" value="ribokinase"/>
    <property type="match status" value="1"/>
</dbReference>
<keyword evidence="2 9" id="KW-0479">Metal-binding</keyword>
<keyword evidence="5 9" id="KW-0067">ATP-binding</keyword>
<feature type="binding site" evidence="9">
    <location>
        <position position="292"/>
    </location>
    <ligand>
        <name>K(+)</name>
        <dbReference type="ChEBI" id="CHEBI:29103"/>
    </ligand>
</feature>
<evidence type="ECO:0000313" key="11">
    <source>
        <dbReference type="EMBL" id="GGJ99605.1"/>
    </source>
</evidence>
<organism evidence="11 12">
    <name type="scientific">Pseudomonas matsuisoli</name>
    <dbReference type="NCBI Taxonomy" id="1515666"/>
    <lineage>
        <taxon>Bacteria</taxon>
        <taxon>Pseudomonadati</taxon>
        <taxon>Pseudomonadota</taxon>
        <taxon>Gammaproteobacteria</taxon>
        <taxon>Pseudomonadales</taxon>
        <taxon>Pseudomonadaceae</taxon>
        <taxon>Pseudomonas</taxon>
    </lineage>
</organism>
<feature type="binding site" evidence="9">
    <location>
        <position position="287"/>
    </location>
    <ligand>
        <name>K(+)</name>
        <dbReference type="ChEBI" id="CHEBI:29103"/>
    </ligand>
</feature>
<evidence type="ECO:0000256" key="1">
    <source>
        <dbReference type="ARBA" id="ARBA00022679"/>
    </source>
</evidence>
<keyword evidence="3 9" id="KW-0547">Nucleotide-binding</keyword>
<feature type="domain" description="Carbohydrate kinase PfkB" evidence="10">
    <location>
        <begin position="6"/>
        <end position="299"/>
    </location>
</feature>
<dbReference type="GO" id="GO:0005829">
    <property type="term" value="C:cytosol"/>
    <property type="evidence" value="ECO:0007669"/>
    <property type="project" value="TreeGrafter"/>
</dbReference>
<feature type="binding site" evidence="9">
    <location>
        <position position="189"/>
    </location>
    <ligand>
        <name>ATP</name>
        <dbReference type="ChEBI" id="CHEBI:30616"/>
    </ligand>
</feature>
<feature type="binding site" evidence="9">
    <location>
        <begin position="225"/>
        <end position="230"/>
    </location>
    <ligand>
        <name>ATP</name>
        <dbReference type="ChEBI" id="CHEBI:30616"/>
    </ligand>
</feature>
<evidence type="ECO:0000256" key="8">
    <source>
        <dbReference type="ARBA" id="ARBA00023277"/>
    </source>
</evidence>
<comment type="caution">
    <text evidence="9">Lacks conserved residue(s) required for the propagation of feature annotation.</text>
</comment>
<name>A0A917PYK8_9PSED</name>
<feature type="binding site" evidence="9">
    <location>
        <position position="145"/>
    </location>
    <ligand>
        <name>substrate</name>
    </ligand>
</feature>
<dbReference type="InterPro" id="IPR011877">
    <property type="entry name" value="Ribokinase"/>
</dbReference>
<comment type="caution">
    <text evidence="11">The sequence shown here is derived from an EMBL/GenBank/DDBJ whole genome shotgun (WGS) entry which is preliminary data.</text>
</comment>
<dbReference type="GO" id="GO:0005524">
    <property type="term" value="F:ATP binding"/>
    <property type="evidence" value="ECO:0007669"/>
    <property type="project" value="UniProtKB-UniRule"/>
</dbReference>
<comment type="activity regulation">
    <text evidence="9">Activated by a monovalent cation that binds near, but not in, the active site. The most likely occupant of the site in vivo is potassium. Ion binding induces a conformational change that may alter substrate affinity.</text>
</comment>
<dbReference type="RefSeq" id="WP_188983731.1">
    <property type="nucleotide sequence ID" value="NZ_BMPO01000005.1"/>
</dbReference>
<keyword evidence="8 9" id="KW-0119">Carbohydrate metabolism</keyword>
<feature type="binding site" evidence="9">
    <location>
        <begin position="13"/>
        <end position="15"/>
    </location>
    <ligand>
        <name>substrate</name>
    </ligand>
</feature>
<dbReference type="PANTHER" id="PTHR10584">
    <property type="entry name" value="SUGAR KINASE"/>
    <property type="match status" value="1"/>
</dbReference>
<keyword evidence="6 9" id="KW-0460">Magnesium</keyword>
<reference evidence="11" key="1">
    <citation type="journal article" date="2014" name="Int. J. Syst. Evol. Microbiol.">
        <title>Complete genome sequence of Corynebacterium casei LMG S-19264T (=DSM 44701T), isolated from a smear-ripened cheese.</title>
        <authorList>
            <consortium name="US DOE Joint Genome Institute (JGI-PGF)"/>
            <person name="Walter F."/>
            <person name="Albersmeier A."/>
            <person name="Kalinowski J."/>
            <person name="Ruckert C."/>
        </authorList>
    </citation>
    <scope>NUCLEOTIDE SEQUENCE</scope>
    <source>
        <strain evidence="11">JCM 30078</strain>
    </source>
</reference>
<evidence type="ECO:0000313" key="12">
    <source>
        <dbReference type="Proteomes" id="UP000635983"/>
    </source>
</evidence>
<evidence type="ECO:0000256" key="9">
    <source>
        <dbReference type="HAMAP-Rule" id="MF_01987"/>
    </source>
</evidence>
<dbReference type="GO" id="GO:0046872">
    <property type="term" value="F:metal ion binding"/>
    <property type="evidence" value="ECO:0007669"/>
    <property type="project" value="UniProtKB-KW"/>
</dbReference>
<feature type="binding site" evidence="9">
    <location>
        <begin position="256"/>
        <end position="257"/>
    </location>
    <ligand>
        <name>ATP</name>
        <dbReference type="ChEBI" id="CHEBI:30616"/>
    </ligand>
</feature>
<keyword evidence="9" id="KW-0963">Cytoplasm</keyword>
<comment type="function">
    <text evidence="9">Catalyzes the phosphorylation of ribose at O-5 in a reaction requiring ATP and magnesium. The resulting D-ribose-5-phosphate can then be used either for sythesis of nucleotides, histidine, and tryptophan, or as a component of the pentose phosphate pathway.</text>
</comment>
<evidence type="ECO:0000259" key="10">
    <source>
        <dbReference type="Pfam" id="PF00294"/>
    </source>
</evidence>
<dbReference type="SUPFAM" id="SSF53613">
    <property type="entry name" value="Ribokinase-like"/>
    <property type="match status" value="1"/>
</dbReference>
<dbReference type="InterPro" id="IPR011611">
    <property type="entry name" value="PfkB_dom"/>
</dbReference>
<comment type="subunit">
    <text evidence="9">Homodimer.</text>
</comment>
<feature type="binding site" evidence="9">
    <location>
        <begin position="41"/>
        <end position="45"/>
    </location>
    <ligand>
        <name>substrate</name>
    </ligand>
</feature>
<dbReference type="PRINTS" id="PR00990">
    <property type="entry name" value="RIBOKINASE"/>
</dbReference>